<dbReference type="PANTHER" id="PTHR21402">
    <property type="entry name" value="GAMETOCYTE SPECIFIC FACTOR 1-RELATED"/>
    <property type="match status" value="1"/>
</dbReference>
<feature type="compositionally biased region" description="Basic and acidic residues" evidence="4">
    <location>
        <begin position="148"/>
        <end position="159"/>
    </location>
</feature>
<dbReference type="SUPFAM" id="SSF57667">
    <property type="entry name" value="beta-beta-alpha zinc fingers"/>
    <property type="match status" value="1"/>
</dbReference>
<evidence type="ECO:0000259" key="5">
    <source>
        <dbReference type="PROSITE" id="PS51800"/>
    </source>
</evidence>
<dbReference type="InterPro" id="IPR022776">
    <property type="entry name" value="TRM13/UPF0224_CHHC_Znf_dom"/>
</dbReference>
<dbReference type="EMBL" id="CAVLEF010000215">
    <property type="protein sequence ID" value="CAK1553231.1"/>
    <property type="molecule type" value="Genomic_DNA"/>
</dbReference>
<dbReference type="PROSITE" id="PS51800">
    <property type="entry name" value="ZF_CHHC_U11_48K"/>
    <property type="match status" value="2"/>
</dbReference>
<reference evidence="6 7" key="1">
    <citation type="submission" date="2023-11" db="EMBL/GenBank/DDBJ databases">
        <authorList>
            <person name="Okamura Y."/>
        </authorList>
    </citation>
    <scope>NUCLEOTIDE SEQUENCE [LARGE SCALE GENOMIC DNA]</scope>
</reference>
<name>A0AAV1JXS9_9NEOP</name>
<keyword evidence="2" id="KW-0863">Zinc-finger</keyword>
<feature type="domain" description="CHHC U11-48K-type" evidence="5">
    <location>
        <begin position="61"/>
        <end position="88"/>
    </location>
</feature>
<evidence type="ECO:0000256" key="2">
    <source>
        <dbReference type="ARBA" id="ARBA00022771"/>
    </source>
</evidence>
<proteinExistence type="predicted"/>
<keyword evidence="7" id="KW-1185">Reference proteome</keyword>
<keyword evidence="3" id="KW-0862">Zinc</keyword>
<evidence type="ECO:0000256" key="4">
    <source>
        <dbReference type="SAM" id="MobiDB-lite"/>
    </source>
</evidence>
<feature type="region of interest" description="Disordered" evidence="4">
    <location>
        <begin position="145"/>
        <end position="166"/>
    </location>
</feature>
<organism evidence="6 7">
    <name type="scientific">Leptosia nina</name>
    <dbReference type="NCBI Taxonomy" id="320188"/>
    <lineage>
        <taxon>Eukaryota</taxon>
        <taxon>Metazoa</taxon>
        <taxon>Ecdysozoa</taxon>
        <taxon>Arthropoda</taxon>
        <taxon>Hexapoda</taxon>
        <taxon>Insecta</taxon>
        <taxon>Pterygota</taxon>
        <taxon>Neoptera</taxon>
        <taxon>Endopterygota</taxon>
        <taxon>Lepidoptera</taxon>
        <taxon>Glossata</taxon>
        <taxon>Ditrysia</taxon>
        <taxon>Papilionoidea</taxon>
        <taxon>Pieridae</taxon>
        <taxon>Pierinae</taxon>
        <taxon>Leptosia</taxon>
    </lineage>
</organism>
<evidence type="ECO:0000313" key="7">
    <source>
        <dbReference type="Proteomes" id="UP001497472"/>
    </source>
</evidence>
<evidence type="ECO:0000313" key="6">
    <source>
        <dbReference type="EMBL" id="CAK1553231.1"/>
    </source>
</evidence>
<protein>
    <recommendedName>
        <fullName evidence="5">CHHC U11-48K-type domain-containing protein</fullName>
    </recommendedName>
</protein>
<dbReference type="Proteomes" id="UP001497472">
    <property type="component" value="Unassembled WGS sequence"/>
</dbReference>
<dbReference type="AlphaFoldDB" id="A0AAV1JXS9"/>
<feature type="domain" description="CHHC U11-48K-type" evidence="5">
    <location>
        <begin position="29"/>
        <end position="56"/>
    </location>
</feature>
<accession>A0AAV1JXS9</accession>
<dbReference type="InterPro" id="IPR036236">
    <property type="entry name" value="Znf_C2H2_sf"/>
</dbReference>
<comment type="caution">
    <text evidence="6">The sequence shown here is derived from an EMBL/GenBank/DDBJ whole genome shotgun (WGS) entry which is preliminary data.</text>
</comment>
<evidence type="ECO:0000256" key="3">
    <source>
        <dbReference type="ARBA" id="ARBA00022833"/>
    </source>
</evidence>
<gene>
    <name evidence="6" type="ORF">LNINA_LOCUS12243</name>
</gene>
<dbReference type="Pfam" id="PF05253">
    <property type="entry name" value="zf-U11-48K"/>
    <property type="match status" value="2"/>
</dbReference>
<dbReference type="InterPro" id="IPR051591">
    <property type="entry name" value="UPF0224_FAM112_RNA_Proc"/>
</dbReference>
<evidence type="ECO:0000256" key="1">
    <source>
        <dbReference type="ARBA" id="ARBA00022723"/>
    </source>
</evidence>
<dbReference type="GO" id="GO:0008270">
    <property type="term" value="F:zinc ion binding"/>
    <property type="evidence" value="ECO:0007669"/>
    <property type="project" value="UniProtKB-KW"/>
</dbReference>
<keyword evidence="1" id="KW-0479">Metal-binding</keyword>
<sequence length="166" mass="19360">MIGLFRSLLLSQKEELRYIEMADTDPMQLITCPYNKAHQVERYRMHIHLQKCRKQYPHCDKVNCPFDATHVINNVELDFHISTCKKRDMLDTQVYILDDEYRPNVEIIGSAANVDSDELWESNATTYKPDVTAKAPHIIRKVKGATPSERRQARMEAIKTYKPPQP</sequence>
<dbReference type="PANTHER" id="PTHR21402:SF5">
    <property type="entry name" value="GAMETOCYTE SPECIFIC FACTOR 1"/>
    <property type="match status" value="1"/>
</dbReference>